<keyword evidence="7" id="KW-0679">Respiratory chain</keyword>
<evidence type="ECO:0000256" key="12">
    <source>
        <dbReference type="ARBA" id="ARBA00030376"/>
    </source>
</evidence>
<sequence length="191" mass="22039">MFRQVARSLSNSSKSLGGRSWKDMQTTNTPQFWKKVINANEVNARFVGDDMIEEPALKESGKVDFTMPLLGKEKTYTSPRKTYTEITGIEVEYEPIPKIQAFQKRILKVLEDMPEDYIYRTTVTEMINEQAELVDRLSGDLDALEDALGEQVEMYLRSLKRELRCARNLAEDQPWGDLFAPAPADQWKWPI</sequence>
<protein>
    <recommendedName>
        <fullName evidence="5">NADH dehydrogenase [ubiquinone] 1 alpha subcomplex subunit 5</fullName>
    </recommendedName>
    <alternativeName>
        <fullName evidence="12">Complex I subunit B13</fullName>
    </alternativeName>
    <alternativeName>
        <fullName evidence="14">Complex I-13kD-B</fullName>
    </alternativeName>
    <alternativeName>
        <fullName evidence="13">NADH-ubiquinone oxidoreductase 13 kDa-B subunit</fullName>
    </alternativeName>
</protein>
<organism evidence="16 17">
    <name type="scientific">Oikopleura dioica</name>
    <name type="common">Tunicate</name>
    <dbReference type="NCBI Taxonomy" id="34765"/>
    <lineage>
        <taxon>Eukaryota</taxon>
        <taxon>Metazoa</taxon>
        <taxon>Chordata</taxon>
        <taxon>Tunicata</taxon>
        <taxon>Appendicularia</taxon>
        <taxon>Copelata</taxon>
        <taxon>Oikopleuridae</taxon>
        <taxon>Oikopleura</taxon>
    </lineage>
</organism>
<evidence type="ECO:0000256" key="4">
    <source>
        <dbReference type="ARBA" id="ARBA00011533"/>
    </source>
</evidence>
<evidence type="ECO:0000256" key="2">
    <source>
        <dbReference type="ARBA" id="ARBA00004443"/>
    </source>
</evidence>
<evidence type="ECO:0000256" key="5">
    <source>
        <dbReference type="ARBA" id="ARBA00016385"/>
    </source>
</evidence>
<gene>
    <name evidence="16" type="ORF">OKIOD_LOCUS15331</name>
</gene>
<evidence type="ECO:0000256" key="13">
    <source>
        <dbReference type="ARBA" id="ARBA00032483"/>
    </source>
</evidence>
<evidence type="ECO:0000313" key="17">
    <source>
        <dbReference type="Proteomes" id="UP001158576"/>
    </source>
</evidence>
<dbReference type="PANTHER" id="PTHR12653">
    <property type="entry name" value="NADH-UBIQUINONE OXIDOREDUCTASE 13 KD-B SUBUNIT"/>
    <property type="match status" value="1"/>
</dbReference>
<dbReference type="EMBL" id="OU015567">
    <property type="protein sequence ID" value="CAG5112340.1"/>
    <property type="molecule type" value="Genomic_DNA"/>
</dbReference>
<name>A0ABN7T3F6_OIKDI</name>
<evidence type="ECO:0000256" key="6">
    <source>
        <dbReference type="ARBA" id="ARBA00022448"/>
    </source>
</evidence>
<feature type="region of interest" description="Disordered" evidence="15">
    <location>
        <begin position="1"/>
        <end position="23"/>
    </location>
</feature>
<comment type="function">
    <text evidence="1">Accessory subunit of the mitochondrial membrane respiratory chain NADH dehydrogenase (Complex I), that is believed not to be involved in catalysis. Complex I functions in the transfer of electrons from NADH to the respiratory chain. The immediate electron acceptor for the enzyme is believed to be ubiquinone.</text>
</comment>
<reference evidence="16 17" key="1">
    <citation type="submission" date="2021-04" db="EMBL/GenBank/DDBJ databases">
        <authorList>
            <person name="Bliznina A."/>
        </authorList>
    </citation>
    <scope>NUCLEOTIDE SEQUENCE [LARGE SCALE GENOMIC DNA]</scope>
</reference>
<evidence type="ECO:0000256" key="14">
    <source>
        <dbReference type="ARBA" id="ARBA00032775"/>
    </source>
</evidence>
<keyword evidence="9" id="KW-0249">Electron transport</keyword>
<dbReference type="Proteomes" id="UP001158576">
    <property type="component" value="Chromosome 2"/>
</dbReference>
<comment type="subcellular location">
    <subcellularLocation>
        <location evidence="2">Mitochondrion inner membrane</location>
        <topology evidence="2">Peripheral membrane protein</topology>
        <orientation evidence="2">Matrix side</orientation>
    </subcellularLocation>
</comment>
<keyword evidence="17" id="KW-1185">Reference proteome</keyword>
<evidence type="ECO:0000256" key="9">
    <source>
        <dbReference type="ARBA" id="ARBA00022982"/>
    </source>
</evidence>
<comment type="similarity">
    <text evidence="3">Belongs to the complex I NDUFA5 subunit family.</text>
</comment>
<keyword evidence="8" id="KW-0999">Mitochondrion inner membrane</keyword>
<accession>A0ABN7T3F6</accession>
<keyword evidence="10" id="KW-0496">Mitochondrion</keyword>
<evidence type="ECO:0000256" key="10">
    <source>
        <dbReference type="ARBA" id="ARBA00023128"/>
    </source>
</evidence>
<evidence type="ECO:0000256" key="1">
    <source>
        <dbReference type="ARBA" id="ARBA00003195"/>
    </source>
</evidence>
<keyword evidence="6" id="KW-0813">Transport</keyword>
<keyword evidence="11" id="KW-0472">Membrane</keyword>
<dbReference type="PANTHER" id="PTHR12653:SF0">
    <property type="entry name" value="NADH DEHYDROGENASE [UBIQUINONE] 1 ALPHA SUBCOMPLEX SUBUNIT 5"/>
    <property type="match status" value="1"/>
</dbReference>
<comment type="subunit">
    <text evidence="4">Complex I is composed of 45 different subunits.</text>
</comment>
<evidence type="ECO:0000256" key="8">
    <source>
        <dbReference type="ARBA" id="ARBA00022792"/>
    </source>
</evidence>
<proteinExistence type="inferred from homology"/>
<evidence type="ECO:0000256" key="11">
    <source>
        <dbReference type="ARBA" id="ARBA00023136"/>
    </source>
</evidence>
<evidence type="ECO:0000256" key="3">
    <source>
        <dbReference type="ARBA" id="ARBA00010261"/>
    </source>
</evidence>
<dbReference type="InterPro" id="IPR006806">
    <property type="entry name" value="NDUFA5"/>
</dbReference>
<evidence type="ECO:0000256" key="7">
    <source>
        <dbReference type="ARBA" id="ARBA00022660"/>
    </source>
</evidence>
<dbReference type="Pfam" id="PF04716">
    <property type="entry name" value="ETC_C1_NDUFA5"/>
    <property type="match status" value="1"/>
</dbReference>
<evidence type="ECO:0000256" key="15">
    <source>
        <dbReference type="SAM" id="MobiDB-lite"/>
    </source>
</evidence>
<evidence type="ECO:0000313" key="16">
    <source>
        <dbReference type="EMBL" id="CAG5112340.1"/>
    </source>
</evidence>